<dbReference type="AlphaFoldDB" id="A0A1D1UN25"/>
<dbReference type="EMBL" id="BDGG01000001">
    <property type="protein sequence ID" value="GAU90831.1"/>
    <property type="molecule type" value="Genomic_DNA"/>
</dbReference>
<comment type="caution">
    <text evidence="1">The sequence shown here is derived from an EMBL/GenBank/DDBJ whole genome shotgun (WGS) entry which is preliminary data.</text>
</comment>
<evidence type="ECO:0000313" key="2">
    <source>
        <dbReference type="Proteomes" id="UP000186922"/>
    </source>
</evidence>
<proteinExistence type="predicted"/>
<dbReference type="Proteomes" id="UP000186922">
    <property type="component" value="Unassembled WGS sequence"/>
</dbReference>
<evidence type="ECO:0000313" key="1">
    <source>
        <dbReference type="EMBL" id="GAU90831.1"/>
    </source>
</evidence>
<sequence length="125" mass="13773">MLITLLGSGKHTKKLMLKLAIHHPPSTQLVLHARRIDDCGRKAYAAQPAAPNPVGLTHSVGPLWLMELFTLSALTSFSWKEHVYSTRFCHGKSDLLLDRLILSDGSIFLISTSLKRILCGAQVLS</sequence>
<protein>
    <submittedName>
        <fullName evidence="1">Uncharacterized protein</fullName>
    </submittedName>
</protein>
<name>A0A1D1UN25_RAMVA</name>
<reference evidence="1 2" key="1">
    <citation type="journal article" date="2016" name="Nat. Commun.">
        <title>Extremotolerant tardigrade genome and improved radiotolerance of human cultured cells by tardigrade-unique protein.</title>
        <authorList>
            <person name="Hashimoto T."/>
            <person name="Horikawa D.D."/>
            <person name="Saito Y."/>
            <person name="Kuwahara H."/>
            <person name="Kozuka-Hata H."/>
            <person name="Shin-I T."/>
            <person name="Minakuchi Y."/>
            <person name="Ohishi K."/>
            <person name="Motoyama A."/>
            <person name="Aizu T."/>
            <person name="Enomoto A."/>
            <person name="Kondo K."/>
            <person name="Tanaka S."/>
            <person name="Hara Y."/>
            <person name="Koshikawa S."/>
            <person name="Sagara H."/>
            <person name="Miura T."/>
            <person name="Yokobori S."/>
            <person name="Miyagawa K."/>
            <person name="Suzuki Y."/>
            <person name="Kubo T."/>
            <person name="Oyama M."/>
            <person name="Kohara Y."/>
            <person name="Fujiyama A."/>
            <person name="Arakawa K."/>
            <person name="Katayama T."/>
            <person name="Toyoda A."/>
            <person name="Kunieda T."/>
        </authorList>
    </citation>
    <scope>NUCLEOTIDE SEQUENCE [LARGE SCALE GENOMIC DNA]</scope>
    <source>
        <strain evidence="1 2">YOKOZUNA-1</strain>
    </source>
</reference>
<gene>
    <name evidence="1" type="primary">RvY_03194-1</name>
    <name evidence="1" type="synonym">RvY_03194.1</name>
    <name evidence="1" type="ORF">RvY_03194</name>
</gene>
<keyword evidence="2" id="KW-1185">Reference proteome</keyword>
<accession>A0A1D1UN25</accession>
<organism evidence="1 2">
    <name type="scientific">Ramazzottius varieornatus</name>
    <name type="common">Water bear</name>
    <name type="synonym">Tardigrade</name>
    <dbReference type="NCBI Taxonomy" id="947166"/>
    <lineage>
        <taxon>Eukaryota</taxon>
        <taxon>Metazoa</taxon>
        <taxon>Ecdysozoa</taxon>
        <taxon>Tardigrada</taxon>
        <taxon>Eutardigrada</taxon>
        <taxon>Parachela</taxon>
        <taxon>Hypsibioidea</taxon>
        <taxon>Ramazzottiidae</taxon>
        <taxon>Ramazzottius</taxon>
    </lineage>
</organism>